<reference evidence="1 2" key="1">
    <citation type="journal article" date="2019" name="Sci. Rep.">
        <title>Orb-weaving spider Araneus ventricosus genome elucidates the spidroin gene catalogue.</title>
        <authorList>
            <person name="Kono N."/>
            <person name="Nakamura H."/>
            <person name="Ohtoshi R."/>
            <person name="Moran D.A.P."/>
            <person name="Shinohara A."/>
            <person name="Yoshida Y."/>
            <person name="Fujiwara M."/>
            <person name="Mori M."/>
            <person name="Tomita M."/>
            <person name="Arakawa K."/>
        </authorList>
    </citation>
    <scope>NUCLEOTIDE SEQUENCE [LARGE SCALE GENOMIC DNA]</scope>
</reference>
<proteinExistence type="predicted"/>
<gene>
    <name evidence="1" type="ORF">AVEN_250385_1</name>
</gene>
<evidence type="ECO:0000313" key="1">
    <source>
        <dbReference type="EMBL" id="GBO36815.1"/>
    </source>
</evidence>
<sequence length="88" mass="9968">MFPDNQILLTKLRIFLRLTNVRHRRIRPVIPSEPGELFNFFGRDCKSSLIENFESIGVAVPEKSKGIPSEIGELPHIEPKALACPRGE</sequence>
<dbReference type="AlphaFoldDB" id="A0A4Y2WH44"/>
<evidence type="ECO:0000313" key="2">
    <source>
        <dbReference type="Proteomes" id="UP000499080"/>
    </source>
</evidence>
<dbReference type="EMBL" id="BGPR01061101">
    <property type="protein sequence ID" value="GBO36815.1"/>
    <property type="molecule type" value="Genomic_DNA"/>
</dbReference>
<comment type="caution">
    <text evidence="1">The sequence shown here is derived from an EMBL/GenBank/DDBJ whole genome shotgun (WGS) entry which is preliminary data.</text>
</comment>
<organism evidence="1 2">
    <name type="scientific">Araneus ventricosus</name>
    <name type="common">Orbweaver spider</name>
    <name type="synonym">Epeira ventricosa</name>
    <dbReference type="NCBI Taxonomy" id="182803"/>
    <lineage>
        <taxon>Eukaryota</taxon>
        <taxon>Metazoa</taxon>
        <taxon>Ecdysozoa</taxon>
        <taxon>Arthropoda</taxon>
        <taxon>Chelicerata</taxon>
        <taxon>Arachnida</taxon>
        <taxon>Araneae</taxon>
        <taxon>Araneomorphae</taxon>
        <taxon>Entelegynae</taxon>
        <taxon>Araneoidea</taxon>
        <taxon>Araneidae</taxon>
        <taxon>Araneus</taxon>
    </lineage>
</organism>
<dbReference type="Proteomes" id="UP000499080">
    <property type="component" value="Unassembled WGS sequence"/>
</dbReference>
<feature type="non-terminal residue" evidence="1">
    <location>
        <position position="88"/>
    </location>
</feature>
<name>A0A4Y2WH44_ARAVE</name>
<protein>
    <submittedName>
        <fullName evidence="1">Uncharacterized protein</fullName>
    </submittedName>
</protein>
<keyword evidence="2" id="KW-1185">Reference proteome</keyword>
<accession>A0A4Y2WH44</accession>